<dbReference type="GO" id="GO:0000160">
    <property type="term" value="P:phosphorelay signal transduction system"/>
    <property type="evidence" value="ECO:0007669"/>
    <property type="project" value="InterPro"/>
</dbReference>
<keyword evidence="1 3" id="KW-0597">Phosphoprotein</keyword>
<sequence>MIDASGSDSGSDSGSASASSSGSGRDANLPVSSTPSSGPPPVRVLVVDDQRLIRESIAALLDIQPGIEVVGTAADGREAVERALDLDPDVVLMDVRMPGLDGVAAATELAGRAPDCRVVMLTTFDDEEYVVRALRAGATGYLLKDRPAAELAAAVRLARAGVVQFDPAAAARLTAALDRGSPLPRDHAEKETPTAAGVPGMSSAAGWPATGPTVLGLTPREIDVLRQVATGLNNREIAARLHLSEGTVKNHVSRILDRLGLRDRTQAALYARDHDLL</sequence>
<evidence type="ECO:0000259" key="6">
    <source>
        <dbReference type="PROSITE" id="PS50110"/>
    </source>
</evidence>
<dbReference type="CDD" id="cd17535">
    <property type="entry name" value="REC_NarL-like"/>
    <property type="match status" value="1"/>
</dbReference>
<dbReference type="PANTHER" id="PTHR43214:SF43">
    <property type="entry name" value="TWO-COMPONENT RESPONSE REGULATOR"/>
    <property type="match status" value="1"/>
</dbReference>
<dbReference type="PRINTS" id="PR00038">
    <property type="entry name" value="HTHLUXR"/>
</dbReference>
<feature type="domain" description="Response regulatory" evidence="6">
    <location>
        <begin position="43"/>
        <end position="159"/>
    </location>
</feature>
<dbReference type="SMART" id="SM00421">
    <property type="entry name" value="HTH_LUXR"/>
    <property type="match status" value="1"/>
</dbReference>
<evidence type="ECO:0000256" key="4">
    <source>
        <dbReference type="SAM" id="MobiDB-lite"/>
    </source>
</evidence>
<keyword evidence="8" id="KW-1185">Reference proteome</keyword>
<dbReference type="SUPFAM" id="SSF46894">
    <property type="entry name" value="C-terminal effector domain of the bipartite response regulators"/>
    <property type="match status" value="1"/>
</dbReference>
<evidence type="ECO:0000256" key="3">
    <source>
        <dbReference type="PROSITE-ProRule" id="PRU00169"/>
    </source>
</evidence>
<dbReference type="PANTHER" id="PTHR43214">
    <property type="entry name" value="TWO-COMPONENT RESPONSE REGULATOR"/>
    <property type="match status" value="1"/>
</dbReference>
<evidence type="ECO:0000313" key="7">
    <source>
        <dbReference type="EMBL" id="SNQ49413.1"/>
    </source>
</evidence>
<feature type="domain" description="HTH luxR-type" evidence="5">
    <location>
        <begin position="210"/>
        <end position="275"/>
    </location>
</feature>
<dbReference type="CDD" id="cd06170">
    <property type="entry name" value="LuxR_C_like"/>
    <property type="match status" value="1"/>
</dbReference>
<dbReference type="AlphaFoldDB" id="A0A2I2KUS1"/>
<dbReference type="Pfam" id="PF00196">
    <property type="entry name" value="GerE"/>
    <property type="match status" value="1"/>
</dbReference>
<dbReference type="OrthoDB" id="9808843at2"/>
<dbReference type="InterPro" id="IPR000792">
    <property type="entry name" value="Tscrpt_reg_LuxR_C"/>
</dbReference>
<feature type="compositionally biased region" description="Low complexity" evidence="4">
    <location>
        <begin position="1"/>
        <end position="36"/>
    </location>
</feature>
<proteinExistence type="predicted"/>
<dbReference type="SUPFAM" id="SSF52172">
    <property type="entry name" value="CheY-like"/>
    <property type="match status" value="1"/>
</dbReference>
<dbReference type="InterPro" id="IPR001789">
    <property type="entry name" value="Sig_transdc_resp-reg_receiver"/>
</dbReference>
<protein>
    <submittedName>
        <fullName evidence="7">Two-component system, response regulator of the LuxR family</fullName>
    </submittedName>
</protein>
<dbReference type="GO" id="GO:0006355">
    <property type="term" value="P:regulation of DNA-templated transcription"/>
    <property type="evidence" value="ECO:0007669"/>
    <property type="project" value="InterPro"/>
</dbReference>
<dbReference type="EMBL" id="FZMO01000257">
    <property type="protein sequence ID" value="SNQ49413.1"/>
    <property type="molecule type" value="Genomic_DNA"/>
</dbReference>
<evidence type="ECO:0000256" key="1">
    <source>
        <dbReference type="ARBA" id="ARBA00022553"/>
    </source>
</evidence>
<organism evidence="7 8">
    <name type="scientific">Frankia canadensis</name>
    <dbReference type="NCBI Taxonomy" id="1836972"/>
    <lineage>
        <taxon>Bacteria</taxon>
        <taxon>Bacillati</taxon>
        <taxon>Actinomycetota</taxon>
        <taxon>Actinomycetes</taxon>
        <taxon>Frankiales</taxon>
        <taxon>Frankiaceae</taxon>
        <taxon>Frankia</taxon>
    </lineage>
</organism>
<dbReference type="PROSITE" id="PS50110">
    <property type="entry name" value="RESPONSE_REGULATORY"/>
    <property type="match status" value="1"/>
</dbReference>
<feature type="modified residue" description="4-aspartylphosphate" evidence="3">
    <location>
        <position position="94"/>
    </location>
</feature>
<dbReference type="InterPro" id="IPR016032">
    <property type="entry name" value="Sig_transdc_resp-reg_C-effctor"/>
</dbReference>
<reference evidence="7 8" key="1">
    <citation type="submission" date="2017-06" db="EMBL/GenBank/DDBJ databases">
        <authorList>
            <person name="Kim H.J."/>
            <person name="Triplett B.A."/>
        </authorList>
    </citation>
    <scope>NUCLEOTIDE SEQUENCE [LARGE SCALE GENOMIC DNA]</scope>
    <source>
        <strain evidence="7">FRACA_ARgP5</strain>
    </source>
</reference>
<dbReference type="Gene3D" id="3.40.50.2300">
    <property type="match status" value="1"/>
</dbReference>
<name>A0A2I2KUS1_9ACTN</name>
<evidence type="ECO:0000259" key="5">
    <source>
        <dbReference type="PROSITE" id="PS50043"/>
    </source>
</evidence>
<accession>A0A2I2KUS1</accession>
<dbReference type="PROSITE" id="PS00622">
    <property type="entry name" value="HTH_LUXR_1"/>
    <property type="match status" value="1"/>
</dbReference>
<dbReference type="Proteomes" id="UP000234331">
    <property type="component" value="Unassembled WGS sequence"/>
</dbReference>
<dbReference type="RefSeq" id="WP_101832902.1">
    <property type="nucleotide sequence ID" value="NZ_FZMO01000257.1"/>
</dbReference>
<evidence type="ECO:0000256" key="2">
    <source>
        <dbReference type="ARBA" id="ARBA00023125"/>
    </source>
</evidence>
<dbReference type="InterPro" id="IPR039420">
    <property type="entry name" value="WalR-like"/>
</dbReference>
<dbReference type="PROSITE" id="PS50043">
    <property type="entry name" value="HTH_LUXR_2"/>
    <property type="match status" value="1"/>
</dbReference>
<dbReference type="GO" id="GO:0003677">
    <property type="term" value="F:DNA binding"/>
    <property type="evidence" value="ECO:0007669"/>
    <property type="project" value="UniProtKB-KW"/>
</dbReference>
<evidence type="ECO:0000313" key="8">
    <source>
        <dbReference type="Proteomes" id="UP000234331"/>
    </source>
</evidence>
<feature type="region of interest" description="Disordered" evidence="4">
    <location>
        <begin position="1"/>
        <end position="42"/>
    </location>
</feature>
<keyword evidence="2" id="KW-0238">DNA-binding</keyword>
<dbReference type="SMART" id="SM00448">
    <property type="entry name" value="REC"/>
    <property type="match status" value="1"/>
</dbReference>
<gene>
    <name evidence="7" type="ORF">FRACA_330016</name>
</gene>
<feature type="region of interest" description="Disordered" evidence="4">
    <location>
        <begin position="180"/>
        <end position="207"/>
    </location>
</feature>
<dbReference type="Pfam" id="PF00072">
    <property type="entry name" value="Response_reg"/>
    <property type="match status" value="1"/>
</dbReference>
<dbReference type="InterPro" id="IPR058245">
    <property type="entry name" value="NreC/VraR/RcsB-like_REC"/>
</dbReference>
<dbReference type="InterPro" id="IPR011006">
    <property type="entry name" value="CheY-like_superfamily"/>
</dbReference>